<dbReference type="Proteomes" id="UP001168146">
    <property type="component" value="Unassembled WGS sequence"/>
</dbReference>
<feature type="transmembrane region" description="Helical" evidence="1">
    <location>
        <begin position="48"/>
        <end position="66"/>
    </location>
</feature>
<dbReference type="EMBL" id="JASUXU010000080">
    <property type="protein sequence ID" value="KAK0309608.1"/>
    <property type="molecule type" value="Genomic_DNA"/>
</dbReference>
<dbReference type="AlphaFoldDB" id="A0AAN6FB72"/>
<comment type="caution">
    <text evidence="2">The sequence shown here is derived from an EMBL/GenBank/DDBJ whole genome shotgun (WGS) entry which is preliminary data.</text>
</comment>
<keyword evidence="1" id="KW-1133">Transmembrane helix</keyword>
<evidence type="ECO:0000313" key="3">
    <source>
        <dbReference type="Proteomes" id="UP001168146"/>
    </source>
</evidence>
<evidence type="ECO:0000256" key="1">
    <source>
        <dbReference type="SAM" id="Phobius"/>
    </source>
</evidence>
<reference evidence="2" key="1">
    <citation type="submission" date="2021-12" db="EMBL/GenBank/DDBJ databases">
        <title>Black yeast isolated from Biological Soil Crust.</title>
        <authorList>
            <person name="Kurbessoian T."/>
        </authorList>
    </citation>
    <scope>NUCLEOTIDE SEQUENCE</scope>
    <source>
        <strain evidence="2">CCFEE 5208</strain>
    </source>
</reference>
<keyword evidence="1" id="KW-0472">Membrane</keyword>
<accession>A0AAN6FB72</accession>
<organism evidence="2 3">
    <name type="scientific">Friedmanniomyces endolithicus</name>
    <dbReference type="NCBI Taxonomy" id="329885"/>
    <lineage>
        <taxon>Eukaryota</taxon>
        <taxon>Fungi</taxon>
        <taxon>Dikarya</taxon>
        <taxon>Ascomycota</taxon>
        <taxon>Pezizomycotina</taxon>
        <taxon>Dothideomycetes</taxon>
        <taxon>Dothideomycetidae</taxon>
        <taxon>Mycosphaerellales</taxon>
        <taxon>Teratosphaeriaceae</taxon>
        <taxon>Friedmanniomyces</taxon>
    </lineage>
</organism>
<protein>
    <submittedName>
        <fullName evidence="2">Uncharacterized protein</fullName>
    </submittedName>
</protein>
<gene>
    <name evidence="2" type="ORF">LTR82_015096</name>
</gene>
<sequence>MATITPTITDIVTKTGASASASSTMRAAAQGGILEGGNPSQYNASNPIILFIIQAGIILIFCRLLHYPPPSSANHA</sequence>
<keyword evidence="1" id="KW-0812">Transmembrane</keyword>
<proteinExistence type="predicted"/>
<evidence type="ECO:0000313" key="2">
    <source>
        <dbReference type="EMBL" id="KAK0309608.1"/>
    </source>
</evidence>
<name>A0AAN6FB72_9PEZI</name>